<proteinExistence type="predicted"/>
<reference evidence="1 2" key="1">
    <citation type="submission" date="2017-12" db="EMBL/GenBank/DDBJ databases">
        <title>Sequencing the genomes of 1000 Actinobacteria strains.</title>
        <authorList>
            <person name="Klenk H.-P."/>
        </authorList>
    </citation>
    <scope>NUCLEOTIDE SEQUENCE [LARGE SCALE GENOMIC DNA]</scope>
    <source>
        <strain evidence="1 2">DSM 44489</strain>
    </source>
</reference>
<dbReference type="SUPFAM" id="SSF46785">
    <property type="entry name" value="Winged helix' DNA-binding domain"/>
    <property type="match status" value="1"/>
</dbReference>
<sequence>MRDPSNYIEPQQNYDLTTVERSVLEILAPGGLLTLDALARRTGRQVREVRRATNSLRAKNLAWANRRGQWSAAP</sequence>
<keyword evidence="2" id="KW-1185">Reference proteome</keyword>
<accession>A0A2N3VCL6</accession>
<evidence type="ECO:0000313" key="2">
    <source>
        <dbReference type="Proteomes" id="UP000233766"/>
    </source>
</evidence>
<gene>
    <name evidence="1" type="ORF">ATK86_3737</name>
</gene>
<dbReference type="RefSeq" id="WP_143876001.1">
    <property type="nucleotide sequence ID" value="NZ_PJMW01000002.1"/>
</dbReference>
<dbReference type="InterPro" id="IPR036390">
    <property type="entry name" value="WH_DNA-bd_sf"/>
</dbReference>
<comment type="caution">
    <text evidence="1">The sequence shown here is derived from an EMBL/GenBank/DDBJ whole genome shotgun (WGS) entry which is preliminary data.</text>
</comment>
<protein>
    <submittedName>
        <fullName evidence="1">Uncharacterized protein</fullName>
    </submittedName>
</protein>
<dbReference type="EMBL" id="PJMW01000002">
    <property type="protein sequence ID" value="PKV79345.1"/>
    <property type="molecule type" value="Genomic_DNA"/>
</dbReference>
<evidence type="ECO:0000313" key="1">
    <source>
        <dbReference type="EMBL" id="PKV79345.1"/>
    </source>
</evidence>
<dbReference type="Proteomes" id="UP000233766">
    <property type="component" value="Unassembled WGS sequence"/>
</dbReference>
<dbReference type="AlphaFoldDB" id="A0A2N3VCL6"/>
<name>A0A2N3VCL6_9NOCA</name>
<organism evidence="1 2">
    <name type="scientific">Nocardia fluminea</name>
    <dbReference type="NCBI Taxonomy" id="134984"/>
    <lineage>
        <taxon>Bacteria</taxon>
        <taxon>Bacillati</taxon>
        <taxon>Actinomycetota</taxon>
        <taxon>Actinomycetes</taxon>
        <taxon>Mycobacteriales</taxon>
        <taxon>Nocardiaceae</taxon>
        <taxon>Nocardia</taxon>
    </lineage>
</organism>